<feature type="compositionally biased region" description="Polar residues" evidence="5">
    <location>
        <begin position="289"/>
        <end position="301"/>
    </location>
</feature>
<dbReference type="EMBL" id="BTSX01000005">
    <property type="protein sequence ID" value="GMT01410.1"/>
    <property type="molecule type" value="Genomic_DNA"/>
</dbReference>
<evidence type="ECO:0000256" key="2">
    <source>
        <dbReference type="ARBA" id="ARBA00011748"/>
    </source>
</evidence>
<evidence type="ECO:0000256" key="1">
    <source>
        <dbReference type="ARBA" id="ARBA00008693"/>
    </source>
</evidence>
<protein>
    <recommendedName>
        <fullName evidence="8">HTH psq-type domain-containing protein</fullName>
    </recommendedName>
</protein>
<organism evidence="6 7">
    <name type="scientific">Pristionchus entomophagus</name>
    <dbReference type="NCBI Taxonomy" id="358040"/>
    <lineage>
        <taxon>Eukaryota</taxon>
        <taxon>Metazoa</taxon>
        <taxon>Ecdysozoa</taxon>
        <taxon>Nematoda</taxon>
        <taxon>Chromadorea</taxon>
        <taxon>Rhabditida</taxon>
        <taxon>Rhabditina</taxon>
        <taxon>Diplogasteromorpha</taxon>
        <taxon>Diplogasteroidea</taxon>
        <taxon>Neodiplogasteridae</taxon>
        <taxon>Pristionchus</taxon>
    </lineage>
</organism>
<evidence type="ECO:0000256" key="3">
    <source>
        <dbReference type="ARBA" id="ARBA00022702"/>
    </source>
</evidence>
<comment type="subunit">
    <text evidence="2">Homodimer; disulfide-linked.</text>
</comment>
<feature type="region of interest" description="Disordered" evidence="5">
    <location>
        <begin position="260"/>
        <end position="301"/>
    </location>
</feature>
<accession>A0AAV5U556</accession>
<dbReference type="GO" id="GO:0005179">
    <property type="term" value="F:hormone activity"/>
    <property type="evidence" value="ECO:0007669"/>
    <property type="project" value="UniProtKB-KW"/>
</dbReference>
<keyword evidence="7" id="KW-1185">Reference proteome</keyword>
<reference evidence="6" key="1">
    <citation type="submission" date="2023-10" db="EMBL/GenBank/DDBJ databases">
        <title>Genome assembly of Pristionchus species.</title>
        <authorList>
            <person name="Yoshida K."/>
            <person name="Sommer R.J."/>
        </authorList>
    </citation>
    <scope>NUCLEOTIDE SEQUENCE</scope>
    <source>
        <strain evidence="6">RS0144</strain>
    </source>
</reference>
<evidence type="ECO:0008006" key="8">
    <source>
        <dbReference type="Google" id="ProtNLM"/>
    </source>
</evidence>
<comment type="caution">
    <text evidence="6">The sequence shown here is derived from an EMBL/GenBank/DDBJ whole genome shotgun (WGS) entry which is preliminary data.</text>
</comment>
<feature type="non-terminal residue" evidence="6">
    <location>
        <position position="1"/>
    </location>
</feature>
<proteinExistence type="inferred from homology"/>
<keyword evidence="4" id="KW-1015">Disulfide bond</keyword>
<keyword evidence="3" id="KW-0372">Hormone</keyword>
<dbReference type="GO" id="GO:0006874">
    <property type="term" value="P:intracellular calcium ion homeostasis"/>
    <property type="evidence" value="ECO:0007669"/>
    <property type="project" value="TreeGrafter"/>
</dbReference>
<dbReference type="Proteomes" id="UP001432027">
    <property type="component" value="Unassembled WGS sequence"/>
</dbReference>
<dbReference type="PANTHER" id="PTHR11245:SF6">
    <property type="entry name" value="DUF19 DOMAIN-CONTAINING PROTEIN"/>
    <property type="match status" value="1"/>
</dbReference>
<dbReference type="InterPro" id="IPR004978">
    <property type="entry name" value="Stanniocalcin"/>
</dbReference>
<evidence type="ECO:0000256" key="4">
    <source>
        <dbReference type="ARBA" id="ARBA00023157"/>
    </source>
</evidence>
<dbReference type="PANTHER" id="PTHR11245">
    <property type="entry name" value="STANNIOCALCIN"/>
    <property type="match status" value="1"/>
</dbReference>
<evidence type="ECO:0000313" key="7">
    <source>
        <dbReference type="Proteomes" id="UP001432027"/>
    </source>
</evidence>
<evidence type="ECO:0000313" key="6">
    <source>
        <dbReference type="EMBL" id="GMT01410.1"/>
    </source>
</evidence>
<comment type="similarity">
    <text evidence="1">Belongs to the stanniocalcin family.</text>
</comment>
<sequence length="704" mass="80382">TGPSHSNDVKLYEAPATWKKFPNACRRVTTAVVRSSEFHDFDRLFSALIRIVRREMTFNEASASHHISLNLIKKTYKKISAIISAVIMRLMKDKKNDMELKGDEMDENGFQFDHVSDKSLLISINEKGEEYAMVDSSIFQLKKSRMNPSVNPNESLLLPPEPLPIPPSRRDIKKEEIYPVNEPLLTPHKYSPLPDETTFVNHINPGIDYTSLEVVFKNEDDEDNNELKMDRKVKDEPINDFYVNDTNDDSLLIYNMNQESMEEDDSRMKMEKEETQSIESPEGEDVPSTADTSFGPSNGNMSGKAFDSLYSKRIQKMENSINLAITNSWKYEEERSEQLKAAISAVCNKELRSADASIKFDISVQTLHRYVQRVHLLLQESPEDEGVPFSSVPSSTPSNAIVTAKPFDPLDAKRIQTIRDYINTITERFMFKGERREQLRAAVYAVGIGELNVTDAAEKFKSCYKSLTNYVNQMRKGLASILPPQIVRGTKIIKMPYIREQRREELKAAAHSIIIGELKIKEAMKKFNVGRRTINQHIMDLKCNLPSQASFRRLSIVDEMVTIDGVTVPKSILLLSQMITNGKLDYSKARPFNGTRDELREKVLSIIGALDFRGNIDNLVKCIVRVHISRDCTLNQAYLIYNVNKATLELYAKAVKLFIKKWQFPPDVTTENGRMEPPQLLPIPLKNMMNDCEMKKDEMKEGPI</sequence>
<gene>
    <name evidence="6" type="ORF">PENTCL1PPCAC_23584</name>
</gene>
<name>A0AAV5U556_9BILA</name>
<dbReference type="GO" id="GO:0005615">
    <property type="term" value="C:extracellular space"/>
    <property type="evidence" value="ECO:0007669"/>
    <property type="project" value="TreeGrafter"/>
</dbReference>
<dbReference type="AlphaFoldDB" id="A0AAV5U556"/>
<feature type="compositionally biased region" description="Basic and acidic residues" evidence="5">
    <location>
        <begin position="266"/>
        <end position="275"/>
    </location>
</feature>
<evidence type="ECO:0000256" key="5">
    <source>
        <dbReference type="SAM" id="MobiDB-lite"/>
    </source>
</evidence>